<dbReference type="EMBL" id="MN738956">
    <property type="protein sequence ID" value="QHT32925.1"/>
    <property type="molecule type" value="Genomic_DNA"/>
</dbReference>
<feature type="compositionally biased region" description="Polar residues" evidence="1">
    <location>
        <begin position="113"/>
        <end position="123"/>
    </location>
</feature>
<proteinExistence type="predicted"/>
<accession>A0A6C0F0G8</accession>
<organism evidence="2">
    <name type="scientific">viral metagenome</name>
    <dbReference type="NCBI Taxonomy" id="1070528"/>
    <lineage>
        <taxon>unclassified sequences</taxon>
        <taxon>metagenomes</taxon>
        <taxon>organismal metagenomes</taxon>
    </lineage>
</organism>
<dbReference type="AlphaFoldDB" id="A0A6C0F0G8"/>
<feature type="region of interest" description="Disordered" evidence="1">
    <location>
        <begin position="107"/>
        <end position="141"/>
    </location>
</feature>
<evidence type="ECO:0000313" key="2">
    <source>
        <dbReference type="EMBL" id="QHT32925.1"/>
    </source>
</evidence>
<sequence length="202" mass="22009">MGYPEYYNSVCTSCWYGGYYSVPNPVIGRRACGRCENGTTIPPNITGTAIPYVSSIPTQKIIQKVVRVDGSDYIMNKGALNVFTKPVATYSNVNWNQQSDRAVPGIVHHNVPSHGNSTRTSITRMRPGSMSAASSSIPGSKGVDMKHGSYDRYLAKLKGAKALRTQSHASTQNVVPVQGNKTRMFGVAYSDSCQYPYICVPE</sequence>
<name>A0A6C0F0G8_9ZZZZ</name>
<feature type="compositionally biased region" description="Low complexity" evidence="1">
    <location>
        <begin position="124"/>
        <end position="140"/>
    </location>
</feature>
<evidence type="ECO:0000256" key="1">
    <source>
        <dbReference type="SAM" id="MobiDB-lite"/>
    </source>
</evidence>
<protein>
    <submittedName>
        <fullName evidence="2">Uncharacterized protein</fullName>
    </submittedName>
</protein>
<reference evidence="2" key="1">
    <citation type="journal article" date="2020" name="Nature">
        <title>Giant virus diversity and host interactions through global metagenomics.</title>
        <authorList>
            <person name="Schulz F."/>
            <person name="Roux S."/>
            <person name="Paez-Espino D."/>
            <person name="Jungbluth S."/>
            <person name="Walsh D.A."/>
            <person name="Denef V.J."/>
            <person name="McMahon K.D."/>
            <person name="Konstantinidis K.T."/>
            <person name="Eloe-Fadrosh E.A."/>
            <person name="Kyrpides N.C."/>
            <person name="Woyke T."/>
        </authorList>
    </citation>
    <scope>NUCLEOTIDE SEQUENCE</scope>
    <source>
        <strain evidence="2">GVMAG-M-3300009161-34</strain>
    </source>
</reference>